<keyword evidence="3" id="KW-1185">Reference proteome</keyword>
<dbReference type="OrthoDB" id="3026777at2759"/>
<proteinExistence type="predicted"/>
<feature type="region of interest" description="Disordered" evidence="1">
    <location>
        <begin position="94"/>
        <end position="171"/>
    </location>
</feature>
<feature type="compositionally biased region" description="Basic residues" evidence="1">
    <location>
        <begin position="99"/>
        <end position="108"/>
    </location>
</feature>
<comment type="caution">
    <text evidence="2">The sequence shown here is derived from an EMBL/GenBank/DDBJ whole genome shotgun (WGS) entry which is preliminary data.</text>
</comment>
<evidence type="ECO:0008006" key="4">
    <source>
        <dbReference type="Google" id="ProtNLM"/>
    </source>
</evidence>
<dbReference type="eggNOG" id="ENOG502T09I">
    <property type="taxonomic scope" value="Eukaryota"/>
</dbReference>
<sequence length="1046" mass="117510">MNAPVPLTCRSPVVPSKNALRALRRLALSPSVLVVSTIGSVCGVATLNHEVNRRVRLAEQALESKRIIRSLSHGRGAAQLNNMIEAAERGDDFTLGTRGTKRRRKKTSPTRSFSAVALQEPFEHTHDGVPEEPPVQLERPHVHFFRKVDPGRSTPGADRPSPPRPTSTKGVHSLTFEKILQASSTPHKVPHHRPLGQPKVQQQIEVDKAKKLLQHWLRPSDEGEDSVVPQRRADARNSTPDRRIRYVEPRDRSGETPNVRHVQRPPLDATPTDKDQCAPTPVPLGASPEPPLAQGNVQTVDTPGWASSTRSEADLQAPVAGLRSKSSDLSGANGVEGPSLAPPNHNIMHCPGPTETHLFGYLDSDETMDQHLRKWIKKMPRVAAQANIETEFTPTPKEFADHAKNILTDGTLASLHRFMRDGKTGSGRLLRRKWLAVMRHLTSQHSTLNWTTAEAIFYTYRASCRNPRHLNVRPVFALIQHLLATVPSSKRVEQILFPIPSVDMVDAAATFELPVRYLQFYCEGQHSTPDCVRELGQILDVTKRSGLVPSKDLVTPVLRALVRARDVDRAETMLEGLSSEFGPTESLALFEQYTFLNACEGNWAVVESMLDKFHTLNRSRSQPIEYGRFFERLLLQHIAKNPAARSFHFTVHPMKYAGLVPTNHVSRTLICGFIRDGRYDLVVEWLRLLKEAFPRVSAGFDLLQGEWLLANTLAEVGASCEEIAKVCQTIAHGHRKDPFGPAFREFAVDLVKADLSQRLCAVSTHFPSAEVSEGEIRSMTMDQLLKRAYDLRATPTPTSSNAVVVESLKNDLAVQISSIVDLAKVFRGEMKILFFGIKSQRDSPLQDRRRVSRTAHSRAVEVFPEIHSHGRPRGICELTTAVVQHYHRRDKEGLPVDHSILDRFITKFGPEYPSAVLELVEAVYASEYVQARHGAPFDAELFKKWLYLVSTDGSAESAATVLLAVSDCADRLAWTAHFRCLCEFVTQLGRVDNETLWDDMTFPKKPEQGPLRTRYEEIKRTWLDQESWRKERFRFPEWKGWDIDGK</sequence>
<evidence type="ECO:0000313" key="2">
    <source>
        <dbReference type="EMBL" id="OCT50720.1"/>
    </source>
</evidence>
<feature type="compositionally biased region" description="Polar residues" evidence="1">
    <location>
        <begin position="295"/>
        <end position="310"/>
    </location>
</feature>
<dbReference type="AlphaFoldDB" id="A0A1C1CQE3"/>
<organism evidence="2 3">
    <name type="scientific">Cladophialophora carrionii</name>
    <dbReference type="NCBI Taxonomy" id="86049"/>
    <lineage>
        <taxon>Eukaryota</taxon>
        <taxon>Fungi</taxon>
        <taxon>Dikarya</taxon>
        <taxon>Ascomycota</taxon>
        <taxon>Pezizomycotina</taxon>
        <taxon>Eurotiomycetes</taxon>
        <taxon>Chaetothyriomycetidae</taxon>
        <taxon>Chaetothyriales</taxon>
        <taxon>Herpotrichiellaceae</taxon>
        <taxon>Cladophialophora</taxon>
    </lineage>
</organism>
<dbReference type="STRING" id="86049.A0A1C1CQE3"/>
<protein>
    <recommendedName>
        <fullName evidence="4">Pentatricopeptide repeat protein</fullName>
    </recommendedName>
</protein>
<feature type="compositionally biased region" description="Basic and acidic residues" evidence="1">
    <location>
        <begin position="138"/>
        <end position="150"/>
    </location>
</feature>
<dbReference type="VEuPathDB" id="FungiDB:CLCR_06600"/>
<dbReference type="Proteomes" id="UP000094526">
    <property type="component" value="Unassembled WGS sequence"/>
</dbReference>
<accession>A0A1C1CQE3</accession>
<evidence type="ECO:0000256" key="1">
    <source>
        <dbReference type="SAM" id="MobiDB-lite"/>
    </source>
</evidence>
<gene>
    <name evidence="2" type="ORF">CLCR_06600</name>
</gene>
<dbReference type="VEuPathDB" id="FungiDB:G647_05300"/>
<evidence type="ECO:0000313" key="3">
    <source>
        <dbReference type="Proteomes" id="UP000094526"/>
    </source>
</evidence>
<feature type="compositionally biased region" description="Basic and acidic residues" evidence="1">
    <location>
        <begin position="231"/>
        <end position="254"/>
    </location>
</feature>
<feature type="region of interest" description="Disordered" evidence="1">
    <location>
        <begin position="217"/>
        <end position="333"/>
    </location>
</feature>
<dbReference type="EMBL" id="LGRB01000010">
    <property type="protein sequence ID" value="OCT50720.1"/>
    <property type="molecule type" value="Genomic_DNA"/>
</dbReference>
<reference evidence="3" key="1">
    <citation type="submission" date="2015-07" db="EMBL/GenBank/DDBJ databases">
        <authorList>
            <person name="Teixeira M.M."/>
            <person name="Souza R.C."/>
            <person name="Almeida L.G."/>
            <person name="Vicente V.A."/>
            <person name="de Hoog S."/>
            <person name="Bocca A.L."/>
            <person name="de Almeida S.R."/>
            <person name="Vasconcelos A.T."/>
            <person name="Felipe M.S."/>
        </authorList>
    </citation>
    <scope>NUCLEOTIDE SEQUENCE [LARGE SCALE GENOMIC DNA]</scope>
    <source>
        <strain evidence="3">KSF</strain>
    </source>
</reference>
<name>A0A1C1CQE3_9EURO</name>